<keyword evidence="4" id="KW-1185">Reference proteome</keyword>
<feature type="region of interest" description="Disordered" evidence="1">
    <location>
        <begin position="115"/>
        <end position="137"/>
    </location>
</feature>
<feature type="transmembrane region" description="Helical" evidence="2">
    <location>
        <begin position="274"/>
        <end position="299"/>
    </location>
</feature>
<keyword evidence="2" id="KW-1133">Transmembrane helix</keyword>
<reference evidence="3" key="1">
    <citation type="submission" date="2021-06" db="EMBL/GenBank/DDBJ databases">
        <authorList>
            <person name="Kallberg Y."/>
            <person name="Tangrot J."/>
            <person name="Rosling A."/>
        </authorList>
    </citation>
    <scope>NUCLEOTIDE SEQUENCE</scope>
    <source>
        <strain evidence="3">MT106</strain>
    </source>
</reference>
<accession>A0A9N9AKZ3</accession>
<dbReference type="OrthoDB" id="2438676at2759"/>
<dbReference type="EMBL" id="CAJVPL010000876">
    <property type="protein sequence ID" value="CAG8536764.1"/>
    <property type="molecule type" value="Genomic_DNA"/>
</dbReference>
<evidence type="ECO:0000256" key="1">
    <source>
        <dbReference type="SAM" id="MobiDB-lite"/>
    </source>
</evidence>
<gene>
    <name evidence="3" type="ORF">AGERDE_LOCUS5982</name>
</gene>
<feature type="region of interest" description="Disordered" evidence="1">
    <location>
        <begin position="1"/>
        <end position="25"/>
    </location>
</feature>
<organism evidence="3 4">
    <name type="scientific">Ambispora gerdemannii</name>
    <dbReference type="NCBI Taxonomy" id="144530"/>
    <lineage>
        <taxon>Eukaryota</taxon>
        <taxon>Fungi</taxon>
        <taxon>Fungi incertae sedis</taxon>
        <taxon>Mucoromycota</taxon>
        <taxon>Glomeromycotina</taxon>
        <taxon>Glomeromycetes</taxon>
        <taxon>Archaeosporales</taxon>
        <taxon>Ambisporaceae</taxon>
        <taxon>Ambispora</taxon>
    </lineage>
</organism>
<proteinExistence type="predicted"/>
<protein>
    <submittedName>
        <fullName evidence="3">10459_t:CDS:1</fullName>
    </submittedName>
</protein>
<keyword evidence="2" id="KW-0812">Transmembrane</keyword>
<dbReference type="Proteomes" id="UP000789831">
    <property type="component" value="Unassembled WGS sequence"/>
</dbReference>
<feature type="transmembrane region" description="Helical" evidence="2">
    <location>
        <begin position="319"/>
        <end position="340"/>
    </location>
</feature>
<keyword evidence="2" id="KW-0472">Membrane</keyword>
<feature type="transmembrane region" description="Helical" evidence="2">
    <location>
        <begin position="46"/>
        <end position="66"/>
    </location>
</feature>
<evidence type="ECO:0000256" key="2">
    <source>
        <dbReference type="SAM" id="Phobius"/>
    </source>
</evidence>
<feature type="region of interest" description="Disordered" evidence="1">
    <location>
        <begin position="156"/>
        <end position="179"/>
    </location>
</feature>
<sequence>MFTDIDLSENKEMSDDNSAPKSPEKNEKSFLYRHVIKPFKKNPMTCASIVLIFLSTLLLFVLLVGGRTRSVYLSKFTFKDPIKFITQKNEITFTLYGHCVDDKCTQPNMLNDFDKLPSSSEITSKDDDSGSGSGKKVKRLDIGGVAKSAGDAANSAGNSASNAANSAGNSASNAANGVGQSISNSDATKKAADIGKDAVDVAKDAGGKVVDAAGDIIKEATNLLNSLLKEFENFKPKHTTANFSGFISIPYLLALLSNVCSLILLYFHLPTFATLFLLASTILNGLALFFDLLVFVWVFDLISVIPGIGSQHTGPGIHLASWSAAFLGVASIMLGGRLYYKICCGGFSRDAYKAVKKQVSKGIKKLRKPKINEEEKKTQMQDKV</sequence>
<comment type="caution">
    <text evidence="3">The sequence shown here is derived from an EMBL/GenBank/DDBJ whole genome shotgun (WGS) entry which is preliminary data.</text>
</comment>
<name>A0A9N9AKZ3_9GLOM</name>
<feature type="compositionally biased region" description="Low complexity" evidence="1">
    <location>
        <begin position="156"/>
        <end position="177"/>
    </location>
</feature>
<evidence type="ECO:0000313" key="3">
    <source>
        <dbReference type="EMBL" id="CAG8536764.1"/>
    </source>
</evidence>
<feature type="transmembrane region" description="Helical" evidence="2">
    <location>
        <begin position="243"/>
        <end position="267"/>
    </location>
</feature>
<evidence type="ECO:0000313" key="4">
    <source>
        <dbReference type="Proteomes" id="UP000789831"/>
    </source>
</evidence>
<dbReference type="AlphaFoldDB" id="A0A9N9AKZ3"/>